<keyword evidence="1" id="KW-0472">Membrane</keyword>
<dbReference type="AlphaFoldDB" id="A0A5P8E5B2"/>
<evidence type="ECO:0000313" key="3">
    <source>
        <dbReference type="Proteomes" id="UP000249375"/>
    </source>
</evidence>
<dbReference type="RefSeq" id="WP_111898587.1">
    <property type="nucleotide sequence ID" value="NZ_CP033459.1"/>
</dbReference>
<keyword evidence="3" id="KW-1185">Reference proteome</keyword>
<gene>
    <name evidence="2" type="ORF">C7Y71_003270</name>
</gene>
<sequence length="118" mass="13484">MSTTFDINRPAKDPFKVPENYFEEFTKQVMARIPEDDVQTTKVVNVPFWNRVKPYIGVAAVIAIVAVASHAIKKQVPDKDSLQYESVVAQTNNQQSEFDAIYNYMMLDDQSVSDYVDE</sequence>
<name>A0A5P8E5B2_9BACT</name>
<dbReference type="Proteomes" id="UP000249375">
    <property type="component" value="Chromosome"/>
</dbReference>
<accession>A0A5P8E5B2</accession>
<proteinExistence type="predicted"/>
<evidence type="ECO:0000313" key="2">
    <source>
        <dbReference type="EMBL" id="QFQ12118.1"/>
    </source>
</evidence>
<keyword evidence="1" id="KW-1133">Transmembrane helix</keyword>
<reference evidence="2 3" key="1">
    <citation type="submission" date="2018-11" db="EMBL/GenBank/DDBJ databases">
        <authorList>
            <person name="Na S.W."/>
            <person name="Baik M."/>
        </authorList>
    </citation>
    <scope>NUCLEOTIDE SEQUENCE [LARGE SCALE GENOMIC DNA]</scope>
    <source>
        <strain evidence="2 3">E39</strain>
    </source>
</reference>
<dbReference type="KEGG" id="alq:C7Y71_003270"/>
<organism evidence="2 3">
    <name type="scientific">Pseudoprevotella muciniphila</name>
    <dbReference type="NCBI Taxonomy" id="2133944"/>
    <lineage>
        <taxon>Bacteria</taxon>
        <taxon>Pseudomonadati</taxon>
        <taxon>Bacteroidota</taxon>
        <taxon>Bacteroidia</taxon>
        <taxon>Bacteroidales</taxon>
        <taxon>Prevotellaceae</taxon>
        <taxon>Pseudoprevotella</taxon>
    </lineage>
</organism>
<feature type="transmembrane region" description="Helical" evidence="1">
    <location>
        <begin position="55"/>
        <end position="72"/>
    </location>
</feature>
<dbReference type="EMBL" id="CP033459">
    <property type="protein sequence ID" value="QFQ12118.1"/>
    <property type="molecule type" value="Genomic_DNA"/>
</dbReference>
<keyword evidence="1" id="KW-0812">Transmembrane</keyword>
<dbReference type="OrthoDB" id="1121419at2"/>
<protein>
    <submittedName>
        <fullName evidence="2">Uncharacterized protein</fullName>
    </submittedName>
</protein>
<evidence type="ECO:0000256" key="1">
    <source>
        <dbReference type="SAM" id="Phobius"/>
    </source>
</evidence>